<dbReference type="Proteomes" id="UP001527181">
    <property type="component" value="Unassembled WGS sequence"/>
</dbReference>
<dbReference type="EMBL" id="JAMDNP010000083">
    <property type="protein sequence ID" value="MCY9764275.1"/>
    <property type="molecule type" value="Genomic_DNA"/>
</dbReference>
<dbReference type="InterPro" id="IPR001242">
    <property type="entry name" value="Condensation_dom"/>
</dbReference>
<dbReference type="SUPFAM" id="SSF56801">
    <property type="entry name" value="Acetyl-CoA synthetase-like"/>
    <property type="match status" value="1"/>
</dbReference>
<dbReference type="Gene3D" id="3.40.50.980">
    <property type="match status" value="2"/>
</dbReference>
<keyword evidence="6" id="KW-1185">Reference proteome</keyword>
<feature type="non-terminal residue" evidence="5">
    <location>
        <position position="1"/>
    </location>
</feature>
<feature type="domain" description="AMP-dependent synthetase/ligase" evidence="3">
    <location>
        <begin position="88"/>
        <end position="215"/>
    </location>
</feature>
<evidence type="ECO:0000313" key="6">
    <source>
        <dbReference type="Proteomes" id="UP001527181"/>
    </source>
</evidence>
<dbReference type="PANTHER" id="PTHR45527:SF1">
    <property type="entry name" value="FATTY ACID SYNTHASE"/>
    <property type="match status" value="1"/>
</dbReference>
<evidence type="ECO:0000259" key="3">
    <source>
        <dbReference type="Pfam" id="PF00501"/>
    </source>
</evidence>
<proteinExistence type="predicted"/>
<dbReference type="RefSeq" id="WP_268641202.1">
    <property type="nucleotide sequence ID" value="NZ_JAMDNP010000083.1"/>
</dbReference>
<accession>A0ABT4H5M3</accession>
<reference evidence="5 6" key="1">
    <citation type="submission" date="2022-05" db="EMBL/GenBank/DDBJ databases">
        <title>Genome Sequencing of Bee-Associated Microbes.</title>
        <authorList>
            <person name="Dunlap C."/>
        </authorList>
    </citation>
    <scope>NUCLEOTIDE SEQUENCE [LARGE SCALE GENOMIC DNA]</scope>
    <source>
        <strain evidence="5 6">NRRL B-04010</strain>
    </source>
</reference>
<sequence>KFDLTVGVQEAEEGMRVSFEYSTDLFDASTIERMAAHFERWLHEVAEHPERSIGQMPLISEAETQQQLEIWNRTETAYPRDQVIQELFEEQAAARPEAVAVVDEDRHLTYGELNARANQLAHCLRKKGVKPETLVGICMDRSTDLIVGIMGILKAGGAYVPMDPSYPQQRLTYMVHDAGIELLVTQSEASGWVPESVTRICLDSAADQEMLSQESDQNPPIATTPHN</sequence>
<feature type="domain" description="Condensation" evidence="4">
    <location>
        <begin position="1"/>
        <end position="67"/>
    </location>
</feature>
<dbReference type="InterPro" id="IPR000873">
    <property type="entry name" value="AMP-dep_synth/lig_dom"/>
</dbReference>
<feature type="non-terminal residue" evidence="5">
    <location>
        <position position="227"/>
    </location>
</feature>
<evidence type="ECO:0000256" key="2">
    <source>
        <dbReference type="SAM" id="MobiDB-lite"/>
    </source>
</evidence>
<evidence type="ECO:0000259" key="4">
    <source>
        <dbReference type="Pfam" id="PF00668"/>
    </source>
</evidence>
<evidence type="ECO:0000256" key="1">
    <source>
        <dbReference type="ARBA" id="ARBA00022737"/>
    </source>
</evidence>
<protein>
    <submittedName>
        <fullName evidence="5">AMP-binding protein</fullName>
    </submittedName>
</protein>
<dbReference type="SUPFAM" id="SSF52777">
    <property type="entry name" value="CoA-dependent acyltransferases"/>
    <property type="match status" value="1"/>
</dbReference>
<feature type="compositionally biased region" description="Polar residues" evidence="2">
    <location>
        <begin position="210"/>
        <end position="227"/>
    </location>
</feature>
<dbReference type="Pfam" id="PF00501">
    <property type="entry name" value="AMP-binding"/>
    <property type="match status" value="1"/>
</dbReference>
<organism evidence="5 6">
    <name type="scientific">Paenibacillus alvei</name>
    <name type="common">Bacillus alvei</name>
    <dbReference type="NCBI Taxonomy" id="44250"/>
    <lineage>
        <taxon>Bacteria</taxon>
        <taxon>Bacillati</taxon>
        <taxon>Bacillota</taxon>
        <taxon>Bacilli</taxon>
        <taxon>Bacillales</taxon>
        <taxon>Paenibacillaceae</taxon>
        <taxon>Paenibacillus</taxon>
    </lineage>
</organism>
<keyword evidence="1" id="KW-0677">Repeat</keyword>
<dbReference type="Pfam" id="PF00668">
    <property type="entry name" value="Condensation"/>
    <property type="match status" value="1"/>
</dbReference>
<name>A0ABT4H5M3_PAEAL</name>
<evidence type="ECO:0000313" key="5">
    <source>
        <dbReference type="EMBL" id="MCY9764275.1"/>
    </source>
</evidence>
<dbReference type="PANTHER" id="PTHR45527">
    <property type="entry name" value="NONRIBOSOMAL PEPTIDE SYNTHETASE"/>
    <property type="match status" value="1"/>
</dbReference>
<comment type="caution">
    <text evidence="5">The sequence shown here is derived from an EMBL/GenBank/DDBJ whole genome shotgun (WGS) entry which is preliminary data.</text>
</comment>
<gene>
    <name evidence="5" type="ORF">M5X12_27615</name>
</gene>
<feature type="region of interest" description="Disordered" evidence="2">
    <location>
        <begin position="208"/>
        <end position="227"/>
    </location>
</feature>
<dbReference type="Gene3D" id="3.30.559.30">
    <property type="entry name" value="Nonribosomal peptide synthetase, condensation domain"/>
    <property type="match status" value="1"/>
</dbReference>